<dbReference type="InterPro" id="IPR009594">
    <property type="entry name" value="Tscrpt_reg_HTH_AraC_N"/>
</dbReference>
<name>A0A7Y9K1S7_9SPHN</name>
<keyword evidence="1" id="KW-0805">Transcription regulation</keyword>
<dbReference type="PANTHER" id="PTHR43436:SF1">
    <property type="entry name" value="TRANSCRIPTIONAL REGULATORY PROTEIN"/>
    <property type="match status" value="1"/>
</dbReference>
<feature type="domain" description="HTH araC/xylS-type" evidence="4">
    <location>
        <begin position="214"/>
        <end position="311"/>
    </location>
</feature>
<dbReference type="PANTHER" id="PTHR43436">
    <property type="entry name" value="ARAC-FAMILY TRANSCRIPTIONAL REGULATOR"/>
    <property type="match status" value="1"/>
</dbReference>
<protein>
    <submittedName>
        <fullName evidence="5">AraC-like DNA-binding protein</fullName>
    </submittedName>
</protein>
<gene>
    <name evidence="5" type="ORF">HD841_003100</name>
</gene>
<organism evidence="5 6">
    <name type="scientific">Sphingomonas melonis</name>
    <dbReference type="NCBI Taxonomy" id="152682"/>
    <lineage>
        <taxon>Bacteria</taxon>
        <taxon>Pseudomonadati</taxon>
        <taxon>Pseudomonadota</taxon>
        <taxon>Alphaproteobacteria</taxon>
        <taxon>Sphingomonadales</taxon>
        <taxon>Sphingomonadaceae</taxon>
        <taxon>Sphingomonas</taxon>
    </lineage>
</organism>
<dbReference type="PROSITE" id="PS00041">
    <property type="entry name" value="HTH_ARAC_FAMILY_1"/>
    <property type="match status" value="1"/>
</dbReference>
<dbReference type="EMBL" id="JACCBY010000004">
    <property type="protein sequence ID" value="NYD91293.1"/>
    <property type="molecule type" value="Genomic_DNA"/>
</dbReference>
<keyword evidence="6" id="KW-1185">Reference proteome</keyword>
<sequence length="321" mass="35550">MRDRRDYLPNPIKALVGYDLLAHRAEMENTLAELCAIVGRHAPDRYQASLLPGVALYRDGAAPQALSGVYQPMMALVLSGAKEIAIGDRRLRYDPASYFIATVELPASGCVKLDLPNSQYLAVSLDLDSDRLASLLTETAIGDPVSEPAFAVNPMTQDLLDAWLRFLRLLDTPSDIAVLAPLLEREILYRLLQGPQGSMLRQVARADSRLSQMRRVIAMIRDKFDQPLRIEALADVANMSPASLHRHFRTATAMSPLQYQKSLRLQEARRLMIAGREVTAASYAVGYESPSQFSREYARLFGAPPSRDIKMTAPGDHRSAA</sequence>
<dbReference type="InterPro" id="IPR009057">
    <property type="entry name" value="Homeodomain-like_sf"/>
</dbReference>
<keyword evidence="3" id="KW-0804">Transcription</keyword>
<accession>A0A7Y9K1S7</accession>
<dbReference type="InterPro" id="IPR018062">
    <property type="entry name" value="HTH_AraC-typ_CS"/>
</dbReference>
<dbReference type="PROSITE" id="PS01124">
    <property type="entry name" value="HTH_ARAC_FAMILY_2"/>
    <property type="match status" value="1"/>
</dbReference>
<dbReference type="Gene3D" id="1.10.10.60">
    <property type="entry name" value="Homeodomain-like"/>
    <property type="match status" value="1"/>
</dbReference>
<evidence type="ECO:0000256" key="2">
    <source>
        <dbReference type="ARBA" id="ARBA00023125"/>
    </source>
</evidence>
<dbReference type="SUPFAM" id="SSF46689">
    <property type="entry name" value="Homeodomain-like"/>
    <property type="match status" value="2"/>
</dbReference>
<proteinExistence type="predicted"/>
<dbReference type="Pfam" id="PF12833">
    <property type="entry name" value="HTH_18"/>
    <property type="match status" value="1"/>
</dbReference>
<reference evidence="5 6" key="1">
    <citation type="submission" date="2020-07" db="EMBL/GenBank/DDBJ databases">
        <authorList>
            <person name="Partida-Martinez L."/>
            <person name="Huntemann M."/>
            <person name="Clum A."/>
            <person name="Wang J."/>
            <person name="Palaniappan K."/>
            <person name="Ritter S."/>
            <person name="Chen I.-M."/>
            <person name="Stamatis D."/>
            <person name="Reddy T."/>
            <person name="O'Malley R."/>
            <person name="Daum C."/>
            <person name="Shapiro N."/>
            <person name="Ivanova N."/>
            <person name="Kyrpides N."/>
            <person name="Woyke T."/>
        </authorList>
    </citation>
    <scope>NUCLEOTIDE SEQUENCE [LARGE SCALE GENOMIC DNA]</scope>
    <source>
        <strain evidence="5 6">AS2.3</strain>
    </source>
</reference>
<dbReference type="GO" id="GO:0043565">
    <property type="term" value="F:sequence-specific DNA binding"/>
    <property type="evidence" value="ECO:0007669"/>
    <property type="project" value="InterPro"/>
</dbReference>
<reference evidence="5 6" key="2">
    <citation type="submission" date="2020-08" db="EMBL/GenBank/DDBJ databases">
        <title>The Agave Microbiome: Exploring the role of microbial communities in plant adaptations to desert environments.</title>
        <authorList>
            <person name="Partida-Martinez L.P."/>
        </authorList>
    </citation>
    <scope>NUCLEOTIDE SEQUENCE [LARGE SCALE GENOMIC DNA]</scope>
    <source>
        <strain evidence="5 6">AS2.3</strain>
    </source>
</reference>
<dbReference type="AlphaFoldDB" id="A0A7Y9K1S7"/>
<evidence type="ECO:0000256" key="3">
    <source>
        <dbReference type="ARBA" id="ARBA00023163"/>
    </source>
</evidence>
<dbReference type="GO" id="GO:0003700">
    <property type="term" value="F:DNA-binding transcription factor activity"/>
    <property type="evidence" value="ECO:0007669"/>
    <property type="project" value="InterPro"/>
</dbReference>
<keyword evidence="2 5" id="KW-0238">DNA-binding</keyword>
<dbReference type="Pfam" id="PF06719">
    <property type="entry name" value="AraC_N"/>
    <property type="match status" value="1"/>
</dbReference>
<comment type="caution">
    <text evidence="5">The sequence shown here is derived from an EMBL/GenBank/DDBJ whole genome shotgun (WGS) entry which is preliminary data.</text>
</comment>
<evidence type="ECO:0000259" key="4">
    <source>
        <dbReference type="PROSITE" id="PS01124"/>
    </source>
</evidence>
<evidence type="ECO:0000313" key="6">
    <source>
        <dbReference type="Proteomes" id="UP000517753"/>
    </source>
</evidence>
<dbReference type="SMART" id="SM00342">
    <property type="entry name" value="HTH_ARAC"/>
    <property type="match status" value="1"/>
</dbReference>
<evidence type="ECO:0000256" key="1">
    <source>
        <dbReference type="ARBA" id="ARBA00023015"/>
    </source>
</evidence>
<dbReference type="InterPro" id="IPR018060">
    <property type="entry name" value="HTH_AraC"/>
</dbReference>
<dbReference type="Proteomes" id="UP000517753">
    <property type="component" value="Unassembled WGS sequence"/>
</dbReference>
<dbReference type="RefSeq" id="WP_257015603.1">
    <property type="nucleotide sequence ID" value="NZ_JACCBY010000004.1"/>
</dbReference>
<evidence type="ECO:0000313" key="5">
    <source>
        <dbReference type="EMBL" id="NYD91293.1"/>
    </source>
</evidence>